<dbReference type="Pfam" id="PF25917">
    <property type="entry name" value="BSH_RND"/>
    <property type="match status" value="1"/>
</dbReference>
<feature type="chain" id="PRO_5046081364" evidence="5">
    <location>
        <begin position="28"/>
        <end position="361"/>
    </location>
</feature>
<dbReference type="InterPro" id="IPR058624">
    <property type="entry name" value="MdtA-like_HH"/>
</dbReference>
<organism evidence="10 11">
    <name type="scientific">Psychromonas aquatilis</name>
    <dbReference type="NCBI Taxonomy" id="2005072"/>
    <lineage>
        <taxon>Bacteria</taxon>
        <taxon>Pseudomonadati</taxon>
        <taxon>Pseudomonadota</taxon>
        <taxon>Gammaproteobacteria</taxon>
        <taxon>Alteromonadales</taxon>
        <taxon>Psychromonadaceae</taxon>
        <taxon>Psychromonas</taxon>
    </lineage>
</organism>
<keyword evidence="3" id="KW-0813">Transport</keyword>
<evidence type="ECO:0000259" key="6">
    <source>
        <dbReference type="Pfam" id="PF25876"/>
    </source>
</evidence>
<evidence type="ECO:0000256" key="3">
    <source>
        <dbReference type="ARBA" id="ARBA00022448"/>
    </source>
</evidence>
<evidence type="ECO:0000256" key="5">
    <source>
        <dbReference type="SAM" id="SignalP"/>
    </source>
</evidence>
<dbReference type="Pfam" id="PF25954">
    <property type="entry name" value="Beta-barrel_RND_2"/>
    <property type="match status" value="1"/>
</dbReference>
<comment type="similarity">
    <text evidence="2">Belongs to the membrane fusion protein (MFP) (TC 8.A.1) family.</text>
</comment>
<dbReference type="InterPro" id="IPR058625">
    <property type="entry name" value="MdtA-like_BSH"/>
</dbReference>
<dbReference type="Gene3D" id="2.40.420.20">
    <property type="match status" value="1"/>
</dbReference>
<evidence type="ECO:0000313" key="10">
    <source>
        <dbReference type="EMBL" id="MEL0630406.1"/>
    </source>
</evidence>
<dbReference type="InterPro" id="IPR058627">
    <property type="entry name" value="MdtA-like_C"/>
</dbReference>
<feature type="domain" description="Multidrug resistance protein MdtA-like alpha-helical hairpin" evidence="6">
    <location>
        <begin position="94"/>
        <end position="152"/>
    </location>
</feature>
<dbReference type="Pfam" id="PF25967">
    <property type="entry name" value="RND-MFP_C"/>
    <property type="match status" value="1"/>
</dbReference>
<dbReference type="Gene3D" id="1.10.287.470">
    <property type="entry name" value="Helix hairpin bin"/>
    <property type="match status" value="1"/>
</dbReference>
<reference evidence="10 11" key="1">
    <citation type="submission" date="2024-02" db="EMBL/GenBank/DDBJ databases">
        <title>Bacteria isolated from the canopy kelp, Nereocystis luetkeana.</title>
        <authorList>
            <person name="Pfister C.A."/>
            <person name="Younker I.T."/>
            <person name="Light S.H."/>
        </authorList>
    </citation>
    <scope>NUCLEOTIDE SEQUENCE [LARGE SCALE GENOMIC DNA]</scope>
    <source>
        <strain evidence="10 11">TI.1.05</strain>
    </source>
</reference>
<feature type="domain" description="CusB-like beta-barrel" evidence="8">
    <location>
        <begin position="194"/>
        <end position="263"/>
    </location>
</feature>
<feature type="signal peptide" evidence="5">
    <location>
        <begin position="1"/>
        <end position="27"/>
    </location>
</feature>
<feature type="compositionally biased region" description="Basic and acidic residues" evidence="4">
    <location>
        <begin position="346"/>
        <end position="361"/>
    </location>
</feature>
<accession>A0ABU9GT20</accession>
<evidence type="ECO:0000256" key="4">
    <source>
        <dbReference type="SAM" id="MobiDB-lite"/>
    </source>
</evidence>
<evidence type="ECO:0000259" key="8">
    <source>
        <dbReference type="Pfam" id="PF25954"/>
    </source>
</evidence>
<protein>
    <submittedName>
        <fullName evidence="10">Efflux RND transporter periplasmic adaptor subunit</fullName>
    </submittedName>
</protein>
<evidence type="ECO:0000259" key="7">
    <source>
        <dbReference type="Pfam" id="PF25917"/>
    </source>
</evidence>
<dbReference type="Gene3D" id="2.40.50.100">
    <property type="match status" value="1"/>
</dbReference>
<evidence type="ECO:0000256" key="2">
    <source>
        <dbReference type="ARBA" id="ARBA00009477"/>
    </source>
</evidence>
<sequence length="361" mass="39670">MKKLNATLVLASFVMSSFYNVAFSAPAAPRTTPVYSDVVASHEVSQSLSLIGKLQAKQYVSIASEVAAKVTKINVEANQKVKKGQLLIVLDDRKANALLAEAKAYLANEQRTLKDYQRLIKKQAITQTELNAQMSVVTIGKARLLAAQVFVDNHNIVAPFDGTIGLLDFSEGKTVAVGETLLTLDNLSEMTLDLPIPERYLSQVEIGMDVSATTRAWPDQAFTGKITAIDSRINSDTLNLRVRLLFDNKEQKLKPGMLMSATVVFRAINEPIIAVQSLEYAGTKRFVYVIGDNNKVERREVILGARIQDQAVIESGLEIGERIVVQGLVNMRDGIAINDLGDVDSQQEKSPKPKQPKKDDK</sequence>
<dbReference type="Proteomes" id="UP001369082">
    <property type="component" value="Unassembled WGS sequence"/>
</dbReference>
<dbReference type="InterPro" id="IPR058792">
    <property type="entry name" value="Beta-barrel_RND_2"/>
</dbReference>
<evidence type="ECO:0000313" key="11">
    <source>
        <dbReference type="Proteomes" id="UP001369082"/>
    </source>
</evidence>
<dbReference type="RefSeq" id="WP_341598534.1">
    <property type="nucleotide sequence ID" value="NZ_JBAKAZ010000054.1"/>
</dbReference>
<evidence type="ECO:0000259" key="9">
    <source>
        <dbReference type="Pfam" id="PF25967"/>
    </source>
</evidence>
<dbReference type="SUPFAM" id="SSF111369">
    <property type="entry name" value="HlyD-like secretion proteins"/>
    <property type="match status" value="1"/>
</dbReference>
<feature type="domain" description="Multidrug resistance protein MdtA-like C-terminal permuted SH3" evidence="9">
    <location>
        <begin position="282"/>
        <end position="328"/>
    </location>
</feature>
<name>A0ABU9GT20_9GAMM</name>
<gene>
    <name evidence="10" type="ORF">V6256_12390</name>
</gene>
<comment type="caution">
    <text evidence="10">The sequence shown here is derived from an EMBL/GenBank/DDBJ whole genome shotgun (WGS) entry which is preliminary data.</text>
</comment>
<feature type="region of interest" description="Disordered" evidence="4">
    <location>
        <begin position="340"/>
        <end position="361"/>
    </location>
</feature>
<dbReference type="PANTHER" id="PTHR30469:SF13">
    <property type="entry name" value="HAE1 FAMILY EFFLUX PUMP MFP COMPONENT"/>
    <property type="match status" value="1"/>
</dbReference>
<comment type="subcellular location">
    <subcellularLocation>
        <location evidence="1">Cell envelope</location>
    </subcellularLocation>
</comment>
<dbReference type="EMBL" id="JBAKAZ010000054">
    <property type="protein sequence ID" value="MEL0630406.1"/>
    <property type="molecule type" value="Genomic_DNA"/>
</dbReference>
<feature type="domain" description="Multidrug resistance protein MdtA-like barrel-sandwich hybrid" evidence="7">
    <location>
        <begin position="59"/>
        <end position="180"/>
    </location>
</feature>
<dbReference type="NCBIfam" id="TIGR01730">
    <property type="entry name" value="RND_mfp"/>
    <property type="match status" value="1"/>
</dbReference>
<dbReference type="PANTHER" id="PTHR30469">
    <property type="entry name" value="MULTIDRUG RESISTANCE PROTEIN MDTA"/>
    <property type="match status" value="1"/>
</dbReference>
<keyword evidence="11" id="KW-1185">Reference proteome</keyword>
<evidence type="ECO:0000256" key="1">
    <source>
        <dbReference type="ARBA" id="ARBA00004196"/>
    </source>
</evidence>
<keyword evidence="5" id="KW-0732">Signal</keyword>
<dbReference type="InterPro" id="IPR006143">
    <property type="entry name" value="RND_pump_MFP"/>
</dbReference>
<dbReference type="Pfam" id="PF25876">
    <property type="entry name" value="HH_MFP_RND"/>
    <property type="match status" value="1"/>
</dbReference>
<proteinExistence type="inferred from homology"/>
<dbReference type="Gene3D" id="2.40.30.170">
    <property type="match status" value="1"/>
</dbReference>